<reference evidence="2 3" key="1">
    <citation type="submission" date="2020-05" db="EMBL/GenBank/DDBJ databases">
        <title>Genomic Encyclopedia of Type Strains, Phase IV (KMG-V): Genome sequencing to study the core and pangenomes of soil and plant-associated prokaryotes.</title>
        <authorList>
            <person name="Whitman W."/>
        </authorList>
    </citation>
    <scope>NUCLEOTIDE SEQUENCE [LARGE SCALE GENOMIC DNA]</scope>
    <source>
        <strain evidence="2 3">C29</strain>
    </source>
</reference>
<evidence type="ECO:0000313" key="3">
    <source>
        <dbReference type="Proteomes" id="UP001516061"/>
    </source>
</evidence>
<feature type="compositionally biased region" description="Basic and acidic residues" evidence="1">
    <location>
        <begin position="63"/>
        <end position="76"/>
    </location>
</feature>
<dbReference type="EMBL" id="JABSNM010000025">
    <property type="protein sequence ID" value="NRT58232.1"/>
    <property type="molecule type" value="Genomic_DNA"/>
</dbReference>
<accession>A0ABX2G7E3</accession>
<comment type="caution">
    <text evidence="2">The sequence shown here is derived from an EMBL/GenBank/DDBJ whole genome shotgun (WGS) entry which is preliminary data.</text>
</comment>
<protein>
    <submittedName>
        <fullName evidence="2">Uncharacterized protein</fullName>
    </submittedName>
</protein>
<organism evidence="2 3">
    <name type="scientific">Sphaerotilus uruguayifluvii</name>
    <dbReference type="NCBI Taxonomy" id="2735897"/>
    <lineage>
        <taxon>Bacteria</taxon>
        <taxon>Pseudomonadati</taxon>
        <taxon>Pseudomonadota</taxon>
        <taxon>Betaproteobacteria</taxon>
        <taxon>Burkholderiales</taxon>
        <taxon>Sphaerotilaceae</taxon>
        <taxon>Sphaerotilus</taxon>
    </lineage>
</organism>
<name>A0ABX2G7E3_9BURK</name>
<proteinExistence type="predicted"/>
<evidence type="ECO:0000256" key="1">
    <source>
        <dbReference type="SAM" id="MobiDB-lite"/>
    </source>
</evidence>
<dbReference type="RefSeq" id="WP_173807259.1">
    <property type="nucleotide sequence ID" value="NZ_JABSNM010000025.1"/>
</dbReference>
<evidence type="ECO:0000313" key="2">
    <source>
        <dbReference type="EMBL" id="NRT58232.1"/>
    </source>
</evidence>
<keyword evidence="3" id="KW-1185">Reference proteome</keyword>
<feature type="region of interest" description="Disordered" evidence="1">
    <location>
        <begin position="63"/>
        <end position="92"/>
    </location>
</feature>
<dbReference type="Proteomes" id="UP001516061">
    <property type="component" value="Unassembled WGS sequence"/>
</dbReference>
<gene>
    <name evidence="2" type="ORF">HNQ01_003999</name>
</gene>
<sequence length="92" mass="10066">MSIFFGKDRPGRGESRSVGDYVAPEILGAFSALKRSSEIARQIAFLTGTDVILMRDERVVREAGSESVEPARERGRPGPVAGNVRPLNRPVR</sequence>